<dbReference type="PANTHER" id="PTHR36902:SF1">
    <property type="entry name" value="ENRICHED IN SURFACE-LABELED PROTEOME PROTEIN 9"/>
    <property type="match status" value="1"/>
</dbReference>
<feature type="transmembrane region" description="Helical" evidence="1">
    <location>
        <begin position="273"/>
        <end position="301"/>
    </location>
</feature>
<dbReference type="InParanoid" id="F0Y7G5"/>
<dbReference type="EMBL" id="GL833126">
    <property type="protein sequence ID" value="EGB09009.1"/>
    <property type="molecule type" value="Genomic_DNA"/>
</dbReference>
<keyword evidence="2" id="KW-0732">Signal</keyword>
<dbReference type="AlphaFoldDB" id="F0Y7G5"/>
<dbReference type="Proteomes" id="UP000002729">
    <property type="component" value="Unassembled WGS sequence"/>
</dbReference>
<protein>
    <submittedName>
        <fullName evidence="3">Uncharacterized protein</fullName>
    </submittedName>
</protein>
<keyword evidence="1" id="KW-0812">Transmembrane</keyword>
<dbReference type="OrthoDB" id="5983572at2759"/>
<dbReference type="GeneID" id="20224405"/>
<keyword evidence="4" id="KW-1185">Reference proteome</keyword>
<dbReference type="KEGG" id="aaf:AURANDRAFT_63593"/>
<keyword evidence="1" id="KW-0472">Membrane</keyword>
<evidence type="ECO:0000313" key="4">
    <source>
        <dbReference type="Proteomes" id="UP000002729"/>
    </source>
</evidence>
<name>F0Y7G5_AURAN</name>
<keyword evidence="1" id="KW-1133">Transmembrane helix</keyword>
<proteinExistence type="predicted"/>
<feature type="signal peptide" evidence="2">
    <location>
        <begin position="1"/>
        <end position="15"/>
    </location>
</feature>
<sequence length="357" mass="38737">MFSMTSCFLLATVHARDFPLLPETYSLSVEANLINMNTTTLQHEAYDGDHGRVAFVVVEDGGASRHLVELASGVVVEWTERRERGGPRVAAGCAATPERRSFTVDLARHELRTSNEFLAAAPEGETYLGLSSARGIATDLWRRAANNSYIAFEMLYEFSAAGWTFGGAAGNATVPVRATLRGTAFYGNDGAPLPAPRGFHHVYEFVNYRDSVDAFRDFALPYEVVFEASERLDVCDASAVTDPAQVESLAALERRNPPPTCSDTTKLILRQKAAVLVVVVLFVGAFIGGAAVLVVIASGGFPRTETFVRRRLGKASVARQQLDEDHILMRVRDVRAAAPDAEAAPATLDAQPDRECI</sequence>
<dbReference type="RefSeq" id="XP_009036138.1">
    <property type="nucleotide sequence ID" value="XM_009037890.1"/>
</dbReference>
<accession>F0Y7G5</accession>
<feature type="chain" id="PRO_5013062203" evidence="2">
    <location>
        <begin position="16"/>
        <end position="357"/>
    </location>
</feature>
<organism evidence="4">
    <name type="scientific">Aureococcus anophagefferens</name>
    <name type="common">Harmful bloom alga</name>
    <dbReference type="NCBI Taxonomy" id="44056"/>
    <lineage>
        <taxon>Eukaryota</taxon>
        <taxon>Sar</taxon>
        <taxon>Stramenopiles</taxon>
        <taxon>Ochrophyta</taxon>
        <taxon>Pelagophyceae</taxon>
        <taxon>Pelagomonadales</taxon>
        <taxon>Pelagomonadaceae</taxon>
        <taxon>Aureococcus</taxon>
    </lineage>
</organism>
<gene>
    <name evidence="3" type="ORF">AURANDRAFT_63593</name>
</gene>
<evidence type="ECO:0000256" key="1">
    <source>
        <dbReference type="SAM" id="Phobius"/>
    </source>
</evidence>
<reference evidence="3 4" key="1">
    <citation type="journal article" date="2011" name="Proc. Natl. Acad. Sci. U.S.A.">
        <title>Niche of harmful alga Aureococcus anophagefferens revealed through ecogenomics.</title>
        <authorList>
            <person name="Gobler C.J."/>
            <person name="Berry D.L."/>
            <person name="Dyhrman S.T."/>
            <person name="Wilhelm S.W."/>
            <person name="Salamov A."/>
            <person name="Lobanov A.V."/>
            <person name="Zhang Y."/>
            <person name="Collier J.L."/>
            <person name="Wurch L.L."/>
            <person name="Kustka A.B."/>
            <person name="Dill B.D."/>
            <person name="Shah M."/>
            <person name="VerBerkmoes N.C."/>
            <person name="Kuo A."/>
            <person name="Terry A."/>
            <person name="Pangilinan J."/>
            <person name="Lindquist E.A."/>
            <person name="Lucas S."/>
            <person name="Paulsen I.T."/>
            <person name="Hattenrath-Lehmann T.K."/>
            <person name="Talmage S.C."/>
            <person name="Walker E.A."/>
            <person name="Koch F."/>
            <person name="Burson A.M."/>
            <person name="Marcoval M.A."/>
            <person name="Tang Y.Z."/>
            <person name="Lecleir G.R."/>
            <person name="Coyne K.J."/>
            <person name="Berg G.M."/>
            <person name="Bertrand E.M."/>
            <person name="Saito M.A."/>
            <person name="Gladyshev V.N."/>
            <person name="Grigoriev I.V."/>
        </authorList>
    </citation>
    <scope>NUCLEOTIDE SEQUENCE [LARGE SCALE GENOMIC DNA]</scope>
    <source>
        <strain evidence="4">CCMP 1984</strain>
    </source>
</reference>
<evidence type="ECO:0000256" key="2">
    <source>
        <dbReference type="SAM" id="SignalP"/>
    </source>
</evidence>
<dbReference type="PANTHER" id="PTHR36902">
    <property type="entry name" value="ENRICHED IN SURFACE-LABELED PROTEOME PROTEIN 9"/>
    <property type="match status" value="1"/>
</dbReference>
<evidence type="ECO:0000313" key="3">
    <source>
        <dbReference type="EMBL" id="EGB09009.1"/>
    </source>
</evidence>